<reference evidence="2" key="2">
    <citation type="submission" date="2025-09" db="UniProtKB">
        <authorList>
            <consortium name="Ensembl"/>
        </authorList>
    </citation>
    <scope>IDENTIFICATION</scope>
</reference>
<dbReference type="SUPFAM" id="SSF50978">
    <property type="entry name" value="WD40 repeat-like"/>
    <property type="match status" value="1"/>
</dbReference>
<protein>
    <submittedName>
        <fullName evidence="2">Uncharacterized protein</fullName>
    </submittedName>
</protein>
<dbReference type="InterPro" id="IPR036322">
    <property type="entry name" value="WD40_repeat_dom_sf"/>
</dbReference>
<accession>A0A8C4RA76</accession>
<dbReference type="Gene3D" id="2.130.10.10">
    <property type="entry name" value="YVTN repeat-like/Quinoprotein amine dehydrogenase"/>
    <property type="match status" value="1"/>
</dbReference>
<dbReference type="InterPro" id="IPR001680">
    <property type="entry name" value="WD40_rpt"/>
</dbReference>
<dbReference type="AlphaFoldDB" id="A0A8C4RA76"/>
<name>A0A8C4RA76_EPTBU</name>
<dbReference type="InterPro" id="IPR052208">
    <property type="entry name" value="DmX-like/RAVE_component"/>
</dbReference>
<feature type="region of interest" description="Disordered" evidence="1">
    <location>
        <begin position="412"/>
        <end position="442"/>
    </location>
</feature>
<proteinExistence type="predicted"/>
<dbReference type="Proteomes" id="UP000694388">
    <property type="component" value="Unplaced"/>
</dbReference>
<dbReference type="GeneTree" id="ENSGT00390000000096"/>
<dbReference type="GO" id="GO:0043291">
    <property type="term" value="C:RAVE complex"/>
    <property type="evidence" value="ECO:0007669"/>
    <property type="project" value="TreeGrafter"/>
</dbReference>
<organism evidence="2 3">
    <name type="scientific">Eptatretus burgeri</name>
    <name type="common">Inshore hagfish</name>
    <dbReference type="NCBI Taxonomy" id="7764"/>
    <lineage>
        <taxon>Eukaryota</taxon>
        <taxon>Metazoa</taxon>
        <taxon>Chordata</taxon>
        <taxon>Craniata</taxon>
        <taxon>Vertebrata</taxon>
        <taxon>Cyclostomata</taxon>
        <taxon>Myxini</taxon>
        <taxon>Myxiniformes</taxon>
        <taxon>Myxinidae</taxon>
        <taxon>Eptatretinae</taxon>
        <taxon>Eptatretus</taxon>
    </lineage>
</organism>
<keyword evidence="3" id="KW-1185">Reference proteome</keyword>
<dbReference type="SMART" id="SM00320">
    <property type="entry name" value="WD40"/>
    <property type="match status" value="3"/>
</dbReference>
<dbReference type="Ensembl" id="ENSEBUT00000026972.1">
    <property type="protein sequence ID" value="ENSEBUP00000026396.1"/>
    <property type="gene ID" value="ENSEBUG00000016260.1"/>
</dbReference>
<dbReference type="Pfam" id="PF00400">
    <property type="entry name" value="WD40"/>
    <property type="match status" value="2"/>
</dbReference>
<dbReference type="PANTHER" id="PTHR13950:SF9">
    <property type="entry name" value="RABCONNECTIN-3A"/>
    <property type="match status" value="1"/>
</dbReference>
<reference evidence="2" key="1">
    <citation type="submission" date="2025-08" db="UniProtKB">
        <authorList>
            <consortium name="Ensembl"/>
        </authorList>
    </citation>
    <scope>IDENTIFICATION</scope>
</reference>
<evidence type="ECO:0000313" key="2">
    <source>
        <dbReference type="Ensembl" id="ENSEBUP00000026396.1"/>
    </source>
</evidence>
<dbReference type="InterPro" id="IPR015943">
    <property type="entry name" value="WD40/YVTN_repeat-like_dom_sf"/>
</dbReference>
<dbReference type="GO" id="GO:0007035">
    <property type="term" value="P:vacuolar acidification"/>
    <property type="evidence" value="ECO:0007669"/>
    <property type="project" value="TreeGrafter"/>
</dbReference>
<sequence>MRLQQLLTGAGNPDVSSSACGSLNGQPFTAYGSGCDVVLLGASFERLQIIHGKQEVVEQSTGQVTCVDCTDHGQVAVLYGNIVCIYEPVDTSEQDGKDRNCLCWREAERLHVPGKAVTNLAWHPSGNYLLTVSEELSVWEKPSVEESTDKEMSTEDFTRVWKCLWSLRPASPVCLVKFSPDGEFFATIGKEDCLVKLWYQSNTHMCTTNGGHRPGLHFSFMYLPHPRAVSGFSWRKNGRFMPRGAVCNALLTSCLDDICRIWLETALPKEKFSLLSSDPPYSPSLHFHHQERFPPSSPSLKNEEGLKKALEIVFKKSLDDNHCTLPGVHPGGPPIMLNHLSIQSVCHFHCAARINLCTDIPILPAMGGQHCMHSDGEVPMGFVIHWLNNKQFAFNLGVDALLRRWEREESRADAESLDSDSAEECRTRLSEASIESGSDGGLQLSPPASPTLSIAPQRSWVQGHIEKLMESWTTAPDLLFAVLPRNGSLLVWTTEWLDGSGSGESRHVQISFASHIPSALPASFAATLSPNISMYLHPSHKHCEDPKDENPPFPRGLPRSFSGSLIFPGLVENHLLAGGWLSESDSLSEILMVTKHFDGSLNSWAIAISSGHNGNLDALLPGTSCQQSHLPRASALSVAGISLRAQCIGHRLRLHGLACHPVLPLLLTASSHLGSDLSFASFHDSATSGPVNSEILSELVLWRVTPVGALSHTGGVTELARVCSPCRTAFSHIAWLPILVPSHCLGKR</sequence>
<dbReference type="OMA" id="CSHHTEQ"/>
<evidence type="ECO:0000313" key="3">
    <source>
        <dbReference type="Proteomes" id="UP000694388"/>
    </source>
</evidence>
<dbReference type="PANTHER" id="PTHR13950">
    <property type="entry name" value="RABCONNECTIN-RELATED"/>
    <property type="match status" value="1"/>
</dbReference>
<evidence type="ECO:0000256" key="1">
    <source>
        <dbReference type="SAM" id="MobiDB-lite"/>
    </source>
</evidence>